<comment type="caution">
    <text evidence="1">The sequence shown here is derived from an EMBL/GenBank/DDBJ whole genome shotgun (WGS) entry which is preliminary data.</text>
</comment>
<dbReference type="Proteomes" id="UP001527099">
    <property type="component" value="Unassembled WGS sequence"/>
</dbReference>
<name>A0ABT4G7X9_9BACL</name>
<sequence length="402" mass="45275">MKLFIQQGYGKGTKIHEALKRGAADGVILSPRDDTEDNLRIFRKDLIDNYPVAEVLLDPQFYYTTYMDGTTKNLTNYTYYPGHLTMPAFRSIRDIQKYAEDTINFQLSMGADYILSPTLVINSFSDRQTQICMSLAEESRNVMATKGYTQPLLTSLVFAESALNETDRVNEFLNELSVLDMEGFYITVARNNKDYNQNFDSDLALANLLYFIYSLSEINEFKVVIGYADIIGLLYLGVGAYGIGTGWHNSSRKFTVQQRILPSTGGRLPRERYNSISLLNSILVSELDSIAANTPQGIFQSVLSNTIEDKIILAGTNPSDAWSRALSHQQHWSAIKKGSNDIFQGSQDISTRLDHLENAIINAISLYSLLERYAVQLERTSSKAHLNTWQSAIRLFRGIANV</sequence>
<keyword evidence="2" id="KW-1185">Reference proteome</keyword>
<evidence type="ECO:0000313" key="2">
    <source>
        <dbReference type="Proteomes" id="UP001527099"/>
    </source>
</evidence>
<protein>
    <submittedName>
        <fullName evidence="1">Uncharacterized protein</fullName>
    </submittedName>
</protein>
<reference evidence="1 2" key="1">
    <citation type="submission" date="2022-05" db="EMBL/GenBank/DDBJ databases">
        <title>Genome Sequencing of Bee-Associated Microbes.</title>
        <authorList>
            <person name="Dunlap C."/>
        </authorList>
    </citation>
    <scope>NUCLEOTIDE SEQUENCE [LARGE SCALE GENOMIC DNA]</scope>
    <source>
        <strain evidence="1 2">NRRL B-14421</strain>
    </source>
</reference>
<accession>A0ABT4G7X9</accession>
<dbReference type="RefSeq" id="WP_268613861.1">
    <property type="nucleotide sequence ID" value="NZ_JAMDMX010000011.1"/>
</dbReference>
<gene>
    <name evidence="1" type="ORF">M5X19_05010</name>
</gene>
<proteinExistence type="predicted"/>
<dbReference type="EMBL" id="JAMDMX010000011">
    <property type="protein sequence ID" value="MCY9692271.1"/>
    <property type="molecule type" value="Genomic_DNA"/>
</dbReference>
<evidence type="ECO:0000313" key="1">
    <source>
        <dbReference type="EMBL" id="MCY9692271.1"/>
    </source>
</evidence>
<organism evidence="1 2">
    <name type="scientific">Paenibacillus alginolyticus</name>
    <dbReference type="NCBI Taxonomy" id="59839"/>
    <lineage>
        <taxon>Bacteria</taxon>
        <taxon>Bacillati</taxon>
        <taxon>Bacillota</taxon>
        <taxon>Bacilli</taxon>
        <taxon>Bacillales</taxon>
        <taxon>Paenibacillaceae</taxon>
        <taxon>Paenibacillus</taxon>
    </lineage>
</organism>